<dbReference type="Proteomes" id="UP000494106">
    <property type="component" value="Unassembled WGS sequence"/>
</dbReference>
<dbReference type="PANTHER" id="PTHR11439">
    <property type="entry name" value="GAG-POL-RELATED RETROTRANSPOSON"/>
    <property type="match status" value="1"/>
</dbReference>
<dbReference type="OrthoDB" id="413361at2759"/>
<keyword evidence="2" id="KW-1185">Reference proteome</keyword>
<evidence type="ECO:0000313" key="1">
    <source>
        <dbReference type="EMBL" id="CAB3249541.1"/>
    </source>
</evidence>
<evidence type="ECO:0000313" key="2">
    <source>
        <dbReference type="Proteomes" id="UP000494106"/>
    </source>
</evidence>
<dbReference type="AlphaFoldDB" id="A0A8S1AW42"/>
<dbReference type="EMBL" id="CADEBC010000540">
    <property type="protein sequence ID" value="CAB3249541.1"/>
    <property type="molecule type" value="Genomic_DNA"/>
</dbReference>
<comment type="caution">
    <text evidence="1">The sequence shown here is derived from an EMBL/GenBank/DDBJ whole genome shotgun (WGS) entry which is preliminary data.</text>
</comment>
<gene>
    <name evidence="1" type="ORF">APLA_LOCUS12105</name>
</gene>
<proteinExistence type="predicted"/>
<reference evidence="1 2" key="1">
    <citation type="submission" date="2020-04" db="EMBL/GenBank/DDBJ databases">
        <authorList>
            <person name="Wallbank WR R."/>
            <person name="Pardo Diaz C."/>
            <person name="Kozak K."/>
            <person name="Martin S."/>
            <person name="Jiggins C."/>
            <person name="Moest M."/>
            <person name="Warren A I."/>
            <person name="Byers J.R.P. K."/>
            <person name="Montejo-Kovacevich G."/>
            <person name="Yen C E."/>
        </authorList>
    </citation>
    <scope>NUCLEOTIDE SEQUENCE [LARGE SCALE GENOMIC DNA]</scope>
</reference>
<accession>A0A8S1AW42</accession>
<name>A0A8S1AW42_ARCPL</name>
<organism evidence="1 2">
    <name type="scientific">Arctia plantaginis</name>
    <name type="common">Wood tiger moth</name>
    <name type="synonym">Phalaena plantaginis</name>
    <dbReference type="NCBI Taxonomy" id="874455"/>
    <lineage>
        <taxon>Eukaryota</taxon>
        <taxon>Metazoa</taxon>
        <taxon>Ecdysozoa</taxon>
        <taxon>Arthropoda</taxon>
        <taxon>Hexapoda</taxon>
        <taxon>Insecta</taxon>
        <taxon>Pterygota</taxon>
        <taxon>Neoptera</taxon>
        <taxon>Endopterygota</taxon>
        <taxon>Lepidoptera</taxon>
        <taxon>Glossata</taxon>
        <taxon>Ditrysia</taxon>
        <taxon>Noctuoidea</taxon>
        <taxon>Erebidae</taxon>
        <taxon>Arctiinae</taxon>
        <taxon>Arctia</taxon>
    </lineage>
</organism>
<sequence length="128" mass="14139">MTEAKVSNIPICQSNQNTTNNSKVSNFLMREAVGSLLYLSSKTRPDIALAINLESKHLENFTSSDVANVKQTLRYINGSIDKGVAYVKEDNDSNLIEAFCDSDYANDTETRKSITGYVIFYSGGPIGW</sequence>
<protein>
    <submittedName>
        <fullName evidence="1">Uncharacterized protein</fullName>
    </submittedName>
</protein>